<dbReference type="Proteomes" id="UP000623967">
    <property type="component" value="Unassembled WGS sequence"/>
</dbReference>
<comment type="caution">
    <text evidence="1">The sequence shown here is derived from an EMBL/GenBank/DDBJ whole genome shotgun (WGS) entry which is preliminary data.</text>
</comment>
<dbReference type="RefSeq" id="WP_202652096.1">
    <property type="nucleotide sequence ID" value="NZ_JAESWB010000025.1"/>
</dbReference>
<sequence length="77" mass="9082">MNKLVVFNFNEDTFQFEAINEHDLTVFPIQNSDDFDLEIGDVVNVKKLNEIENGDYTVTIDKIVNKGLIRDKFYYFQ</sequence>
<accession>A0ABS1TKQ8</accession>
<gene>
    <name evidence="1" type="ORF">JK635_02460</name>
</gene>
<protein>
    <submittedName>
        <fullName evidence="1">Uncharacterized protein</fullName>
    </submittedName>
</protein>
<reference evidence="1 2" key="1">
    <citation type="submission" date="2021-01" db="EMBL/GenBank/DDBJ databases">
        <title>Genome public.</title>
        <authorList>
            <person name="Liu C."/>
            <person name="Sun Q."/>
        </authorList>
    </citation>
    <scope>NUCLEOTIDE SEQUENCE [LARGE SCALE GENOMIC DNA]</scope>
    <source>
        <strain evidence="1 2">YIM B02564</strain>
    </source>
</reference>
<name>A0ABS1TKQ8_9BACI</name>
<evidence type="ECO:0000313" key="1">
    <source>
        <dbReference type="EMBL" id="MBL4951103.1"/>
    </source>
</evidence>
<keyword evidence="2" id="KW-1185">Reference proteome</keyword>
<proteinExistence type="predicted"/>
<organism evidence="1 2">
    <name type="scientific">Neobacillus paridis</name>
    <dbReference type="NCBI Taxonomy" id="2803862"/>
    <lineage>
        <taxon>Bacteria</taxon>
        <taxon>Bacillati</taxon>
        <taxon>Bacillota</taxon>
        <taxon>Bacilli</taxon>
        <taxon>Bacillales</taxon>
        <taxon>Bacillaceae</taxon>
        <taxon>Neobacillus</taxon>
    </lineage>
</organism>
<dbReference type="EMBL" id="JAESWB010000025">
    <property type="protein sequence ID" value="MBL4951103.1"/>
    <property type="molecule type" value="Genomic_DNA"/>
</dbReference>
<evidence type="ECO:0000313" key="2">
    <source>
        <dbReference type="Proteomes" id="UP000623967"/>
    </source>
</evidence>